<evidence type="ECO:0000256" key="1">
    <source>
        <dbReference type="SAM" id="MobiDB-lite"/>
    </source>
</evidence>
<accession>A0A1W1VVP5</accession>
<name>A0A1W1VVP5_9DEIO</name>
<organism evidence="2 3">
    <name type="scientific">Deinococcus hopiensis KR-140</name>
    <dbReference type="NCBI Taxonomy" id="695939"/>
    <lineage>
        <taxon>Bacteria</taxon>
        <taxon>Thermotogati</taxon>
        <taxon>Deinococcota</taxon>
        <taxon>Deinococci</taxon>
        <taxon>Deinococcales</taxon>
        <taxon>Deinococcaceae</taxon>
        <taxon>Deinococcus</taxon>
    </lineage>
</organism>
<dbReference type="Proteomes" id="UP000192582">
    <property type="component" value="Unassembled WGS sequence"/>
</dbReference>
<sequence length="58" mass="6214">MPVNMPPTFRTSLGARSDGAAPRLRMKIGKAELHEAGPTHKHLKIKPGKDKLGVQADG</sequence>
<feature type="region of interest" description="Disordered" evidence="1">
    <location>
        <begin position="1"/>
        <end position="21"/>
    </location>
</feature>
<keyword evidence="3" id="KW-1185">Reference proteome</keyword>
<reference evidence="2 3" key="1">
    <citation type="submission" date="2017-04" db="EMBL/GenBank/DDBJ databases">
        <authorList>
            <person name="Afonso C.L."/>
            <person name="Miller P.J."/>
            <person name="Scott M.A."/>
            <person name="Spackman E."/>
            <person name="Goraichik I."/>
            <person name="Dimitrov K.M."/>
            <person name="Suarez D.L."/>
            <person name="Swayne D.E."/>
        </authorList>
    </citation>
    <scope>NUCLEOTIDE SEQUENCE [LARGE SCALE GENOMIC DNA]</scope>
    <source>
        <strain evidence="2 3">KR-140</strain>
    </source>
</reference>
<evidence type="ECO:0000313" key="3">
    <source>
        <dbReference type="Proteomes" id="UP000192582"/>
    </source>
</evidence>
<evidence type="ECO:0000313" key="2">
    <source>
        <dbReference type="EMBL" id="SMB97406.1"/>
    </source>
</evidence>
<protein>
    <submittedName>
        <fullName evidence="2">Uncharacterized protein</fullName>
    </submittedName>
</protein>
<proteinExistence type="predicted"/>
<gene>
    <name evidence="2" type="ORF">SAMN00790413_05927</name>
</gene>
<dbReference type="AlphaFoldDB" id="A0A1W1VVP5"/>
<dbReference type="EMBL" id="FWWU01000011">
    <property type="protein sequence ID" value="SMB97406.1"/>
    <property type="molecule type" value="Genomic_DNA"/>
</dbReference>
<feature type="region of interest" description="Disordered" evidence="1">
    <location>
        <begin position="35"/>
        <end position="58"/>
    </location>
</feature>